<protein>
    <submittedName>
        <fullName evidence="1">Uncharacterized protein</fullName>
    </submittedName>
</protein>
<reference evidence="1" key="1">
    <citation type="submission" date="2019-08" db="EMBL/GenBank/DDBJ databases">
        <authorList>
            <person name="Kucharzyk K."/>
            <person name="Murdoch R.W."/>
            <person name="Higgins S."/>
            <person name="Loffler F."/>
        </authorList>
    </citation>
    <scope>NUCLEOTIDE SEQUENCE</scope>
</reference>
<organism evidence="1">
    <name type="scientific">bioreactor metagenome</name>
    <dbReference type="NCBI Taxonomy" id="1076179"/>
    <lineage>
        <taxon>unclassified sequences</taxon>
        <taxon>metagenomes</taxon>
        <taxon>ecological metagenomes</taxon>
    </lineage>
</organism>
<proteinExistence type="predicted"/>
<sequence>MVRAQHGAERLLQRVDHMQAVGRDRVVGEHQVDVVFQQLVDQQPGDAGGHLELYAGMGLLIGVDRAGNEVGGNRFGTPQADGAPDQSA</sequence>
<name>A0A645E339_9ZZZZ</name>
<dbReference type="AlphaFoldDB" id="A0A645E339"/>
<comment type="caution">
    <text evidence="1">The sequence shown here is derived from an EMBL/GenBank/DDBJ whole genome shotgun (WGS) entry which is preliminary data.</text>
</comment>
<evidence type="ECO:0000313" key="1">
    <source>
        <dbReference type="EMBL" id="MPM96117.1"/>
    </source>
</evidence>
<gene>
    <name evidence="1" type="ORF">SDC9_143274</name>
</gene>
<accession>A0A645E339</accession>
<dbReference type="EMBL" id="VSSQ01042524">
    <property type="protein sequence ID" value="MPM96117.1"/>
    <property type="molecule type" value="Genomic_DNA"/>
</dbReference>